<dbReference type="GO" id="GO:0006285">
    <property type="term" value="P:base-excision repair, AP site formation"/>
    <property type="evidence" value="ECO:0007669"/>
    <property type="project" value="TreeGrafter"/>
</dbReference>
<accession>A0A1I6GAB7</accession>
<dbReference type="PANTHER" id="PTHR43003:SF5">
    <property type="entry name" value="DNA-3-METHYLADENINE GLYCOSYLASE"/>
    <property type="match status" value="1"/>
</dbReference>
<keyword evidence="4" id="KW-1185">Reference proteome</keyword>
<dbReference type="GO" id="GO:0008725">
    <property type="term" value="F:DNA-3-methyladenine glycosylase activity"/>
    <property type="evidence" value="ECO:0007669"/>
    <property type="project" value="TreeGrafter"/>
</dbReference>
<gene>
    <name evidence="3" type="ORF">SAMN04487947_0819</name>
</gene>
<dbReference type="Gene3D" id="1.10.1670.10">
    <property type="entry name" value="Helix-hairpin-Helix base-excision DNA repair enzymes (C-terminal)"/>
    <property type="match status" value="1"/>
</dbReference>
<evidence type="ECO:0000256" key="2">
    <source>
        <dbReference type="ARBA" id="ARBA00023204"/>
    </source>
</evidence>
<organism evidence="3 4">
    <name type="scientific">Halogeometricum rufum</name>
    <dbReference type="NCBI Taxonomy" id="553469"/>
    <lineage>
        <taxon>Archaea</taxon>
        <taxon>Methanobacteriati</taxon>
        <taxon>Methanobacteriota</taxon>
        <taxon>Stenosarchaea group</taxon>
        <taxon>Halobacteria</taxon>
        <taxon>Halobacteriales</taxon>
        <taxon>Haloferacaceae</taxon>
        <taxon>Halogeometricum</taxon>
    </lineage>
</organism>
<dbReference type="GO" id="GO:0032131">
    <property type="term" value="F:alkylated DNA binding"/>
    <property type="evidence" value="ECO:0007669"/>
    <property type="project" value="TreeGrafter"/>
</dbReference>
<dbReference type="SUPFAM" id="SSF48150">
    <property type="entry name" value="DNA-glycosylase"/>
    <property type="match status" value="1"/>
</dbReference>
<dbReference type="Gene3D" id="1.10.340.30">
    <property type="entry name" value="Hypothetical protein, domain 2"/>
    <property type="match status" value="1"/>
</dbReference>
<keyword evidence="2" id="KW-0234">DNA repair</keyword>
<dbReference type="PANTHER" id="PTHR43003">
    <property type="entry name" value="DNA-3-METHYLADENINE GLYCOSYLASE"/>
    <property type="match status" value="1"/>
</dbReference>
<dbReference type="Proteomes" id="UP000198531">
    <property type="component" value="Unassembled WGS sequence"/>
</dbReference>
<sequence>MSLTADTTLVLPATAPFEFSLSAAFLDCGAPCAAGSRRRDGGVVTGGFAPEPFVATVSADGPDAVRAHVDWLDAPGDGYAVADHLDARLSLSDDLGPMYETASGDEAMADVVADLFGHHPVRFPTPFAAACWAALSRRGPRSVAARRRDALVRALGRVAAVDGARVSLFPTPAMVRSRPEAVGDAVVDDRSAESVLAAADAFLSADLRERPTDALRTRLEAVPGFGPRSAAFVTLRGFGRPSVLPAADPRLRTAVGDAYGLADPTAEDVRRLADRYGDYRGYWAHYLRVRAALRGDRETAAAD</sequence>
<dbReference type="RefSeq" id="WP_089804831.1">
    <property type="nucleotide sequence ID" value="NZ_FOYT01000001.1"/>
</dbReference>
<dbReference type="STRING" id="553469.SAMN04487947_0819"/>
<proteinExistence type="predicted"/>
<dbReference type="GO" id="GO:0006307">
    <property type="term" value="P:DNA alkylation repair"/>
    <property type="evidence" value="ECO:0007669"/>
    <property type="project" value="TreeGrafter"/>
</dbReference>
<keyword evidence="1" id="KW-0227">DNA damage</keyword>
<reference evidence="4" key="1">
    <citation type="submission" date="2016-10" db="EMBL/GenBank/DDBJ databases">
        <authorList>
            <person name="Varghese N."/>
            <person name="Submissions S."/>
        </authorList>
    </citation>
    <scope>NUCLEOTIDE SEQUENCE [LARGE SCALE GENOMIC DNA]</scope>
    <source>
        <strain evidence="4">CGMCC 1.7736</strain>
    </source>
</reference>
<dbReference type="GO" id="GO:0032993">
    <property type="term" value="C:protein-DNA complex"/>
    <property type="evidence" value="ECO:0007669"/>
    <property type="project" value="TreeGrafter"/>
</dbReference>
<protein>
    <submittedName>
        <fullName evidence="3">DNA-3-methyladenine glycosylase II</fullName>
    </submittedName>
</protein>
<dbReference type="InterPro" id="IPR051912">
    <property type="entry name" value="Alkylbase_DNA_Glycosylase/TA"/>
</dbReference>
<name>A0A1I6GAB7_9EURY</name>
<evidence type="ECO:0000313" key="4">
    <source>
        <dbReference type="Proteomes" id="UP000198531"/>
    </source>
</evidence>
<evidence type="ECO:0000256" key="1">
    <source>
        <dbReference type="ARBA" id="ARBA00022763"/>
    </source>
</evidence>
<evidence type="ECO:0000313" key="3">
    <source>
        <dbReference type="EMBL" id="SFR39109.1"/>
    </source>
</evidence>
<dbReference type="InterPro" id="IPR023170">
    <property type="entry name" value="HhH_base_excis_C"/>
</dbReference>
<dbReference type="EMBL" id="FOYT01000001">
    <property type="protein sequence ID" value="SFR39109.1"/>
    <property type="molecule type" value="Genomic_DNA"/>
</dbReference>
<dbReference type="InterPro" id="IPR011257">
    <property type="entry name" value="DNA_glycosylase"/>
</dbReference>
<dbReference type="AlphaFoldDB" id="A0A1I6GAB7"/>
<dbReference type="OrthoDB" id="8200at2157"/>
<dbReference type="GO" id="GO:0043916">
    <property type="term" value="F:DNA-7-methylguanine glycosylase activity"/>
    <property type="evidence" value="ECO:0007669"/>
    <property type="project" value="TreeGrafter"/>
</dbReference>